<dbReference type="HOGENOM" id="CLU_055139_0_0_1"/>
<organism evidence="4 5">
    <name type="scientific">Capronia coronata CBS 617.96</name>
    <dbReference type="NCBI Taxonomy" id="1182541"/>
    <lineage>
        <taxon>Eukaryota</taxon>
        <taxon>Fungi</taxon>
        <taxon>Dikarya</taxon>
        <taxon>Ascomycota</taxon>
        <taxon>Pezizomycotina</taxon>
        <taxon>Eurotiomycetes</taxon>
        <taxon>Chaetothyriomycetidae</taxon>
        <taxon>Chaetothyriales</taxon>
        <taxon>Herpotrichiellaceae</taxon>
        <taxon>Capronia</taxon>
    </lineage>
</organism>
<keyword evidence="5" id="KW-1185">Reference proteome</keyword>
<name>W9XP00_9EURO</name>
<dbReference type="EMBL" id="AMWN01000007">
    <property type="protein sequence ID" value="EXJ81923.1"/>
    <property type="molecule type" value="Genomic_DNA"/>
</dbReference>
<comment type="subcellular location">
    <subcellularLocation>
        <location evidence="1">Mitochondrion</location>
    </subcellularLocation>
</comment>
<dbReference type="STRING" id="1182541.W9XP00"/>
<dbReference type="Proteomes" id="UP000019484">
    <property type="component" value="Unassembled WGS sequence"/>
</dbReference>
<evidence type="ECO:0000313" key="5">
    <source>
        <dbReference type="Proteomes" id="UP000019484"/>
    </source>
</evidence>
<evidence type="ECO:0008006" key="6">
    <source>
        <dbReference type="Google" id="ProtNLM"/>
    </source>
</evidence>
<proteinExistence type="predicted"/>
<evidence type="ECO:0000256" key="3">
    <source>
        <dbReference type="ARBA" id="ARBA00023128"/>
    </source>
</evidence>
<dbReference type="InterPro" id="IPR051975">
    <property type="entry name" value="mtLSU_mL45"/>
</dbReference>
<comment type="caution">
    <text evidence="4">The sequence shown here is derived from an EMBL/GenBank/DDBJ whole genome shotgun (WGS) entry which is preliminary data.</text>
</comment>
<dbReference type="GO" id="GO:0005739">
    <property type="term" value="C:mitochondrion"/>
    <property type="evidence" value="ECO:0007669"/>
    <property type="project" value="UniProtKB-SubCell"/>
</dbReference>
<evidence type="ECO:0000256" key="2">
    <source>
        <dbReference type="ARBA" id="ARBA00022946"/>
    </source>
</evidence>
<protein>
    <recommendedName>
        <fullName evidence="6">Tim44-like domain-containing protein</fullName>
    </recommendedName>
</protein>
<keyword evidence="2" id="KW-0809">Transit peptide</keyword>
<dbReference type="RefSeq" id="XP_007727044.1">
    <property type="nucleotide sequence ID" value="XM_007728854.1"/>
</dbReference>
<evidence type="ECO:0000313" key="4">
    <source>
        <dbReference type="EMBL" id="EXJ81923.1"/>
    </source>
</evidence>
<gene>
    <name evidence="4" type="ORF">A1O1_07990</name>
</gene>
<reference evidence="4 5" key="1">
    <citation type="submission" date="2013-03" db="EMBL/GenBank/DDBJ databases">
        <title>The Genome Sequence of Capronia coronata CBS 617.96.</title>
        <authorList>
            <consortium name="The Broad Institute Genomics Platform"/>
            <person name="Cuomo C."/>
            <person name="de Hoog S."/>
            <person name="Gorbushina A."/>
            <person name="Walker B."/>
            <person name="Young S.K."/>
            <person name="Zeng Q."/>
            <person name="Gargeya S."/>
            <person name="Fitzgerald M."/>
            <person name="Haas B."/>
            <person name="Abouelleil A."/>
            <person name="Allen A.W."/>
            <person name="Alvarado L."/>
            <person name="Arachchi H.M."/>
            <person name="Berlin A.M."/>
            <person name="Chapman S.B."/>
            <person name="Gainer-Dewar J."/>
            <person name="Goldberg J."/>
            <person name="Griggs A."/>
            <person name="Gujja S."/>
            <person name="Hansen M."/>
            <person name="Howarth C."/>
            <person name="Imamovic A."/>
            <person name="Ireland A."/>
            <person name="Larimer J."/>
            <person name="McCowan C."/>
            <person name="Murphy C."/>
            <person name="Pearson M."/>
            <person name="Poon T.W."/>
            <person name="Priest M."/>
            <person name="Roberts A."/>
            <person name="Saif S."/>
            <person name="Shea T."/>
            <person name="Sisk P."/>
            <person name="Sykes S."/>
            <person name="Wortman J."/>
            <person name="Nusbaum C."/>
            <person name="Birren B."/>
        </authorList>
    </citation>
    <scope>NUCLEOTIDE SEQUENCE [LARGE SCALE GENOMIC DNA]</scope>
    <source>
        <strain evidence="4 5">CBS 617.96</strain>
    </source>
</reference>
<dbReference type="OrthoDB" id="19619at2759"/>
<accession>W9XP00</accession>
<keyword evidence="3" id="KW-0496">Mitochondrion</keyword>
<sequence>MKDAGKQEMGNDLGRLPNSLVMPSRKTLRKEFGGRVGKWAKLYWFSLKTSVTDWYGIFYFRRWDAKRDPTTGKKMKKPMELAERHEIARQLHQAFNSALARGDVNELEKITSDGLLSKAKTRIELRKKRGYPSETWQIRKYTGITYPKWLEKWPISVFLPRASTRVVSDKLAPLPLPDSYIRQCIVRINSVQSYQLANEDFKLAKHTEYVVIQKLTFKGEDGPWRIWGTVEPSTIEEINGMLDGQEMQSSFSERLSSAMSGNLPGNV</sequence>
<evidence type="ECO:0000256" key="1">
    <source>
        <dbReference type="ARBA" id="ARBA00004173"/>
    </source>
</evidence>
<dbReference type="GeneID" id="19162843"/>
<dbReference type="AlphaFoldDB" id="W9XP00"/>
<dbReference type="PANTHER" id="PTHR28554">
    <property type="entry name" value="39S RIBOSOMAL PROTEIN L45, MITOCHONDRIAL"/>
    <property type="match status" value="1"/>
</dbReference>
<dbReference type="eggNOG" id="ENOG502SAX9">
    <property type="taxonomic scope" value="Eukaryota"/>
</dbReference>
<dbReference type="PANTHER" id="PTHR28554:SF1">
    <property type="entry name" value="LARGE RIBOSOMAL SUBUNIT PROTEIN ML45"/>
    <property type="match status" value="1"/>
</dbReference>
<dbReference type="Gene3D" id="3.10.450.240">
    <property type="match status" value="1"/>
</dbReference>